<dbReference type="CDD" id="cd12156">
    <property type="entry name" value="HPPR"/>
    <property type="match status" value="1"/>
</dbReference>
<accession>A0A7W4KG94</accession>
<evidence type="ECO:0000256" key="1">
    <source>
        <dbReference type="ARBA" id="ARBA00022857"/>
    </source>
</evidence>
<keyword evidence="1" id="KW-0521">NADP</keyword>
<feature type="domain" description="D-isomer specific 2-hydroxyacid dehydrogenase catalytic" evidence="5">
    <location>
        <begin position="18"/>
        <end position="317"/>
    </location>
</feature>
<dbReference type="InterPro" id="IPR006139">
    <property type="entry name" value="D-isomer_2_OHA_DH_cat_dom"/>
</dbReference>
<evidence type="ECO:0000259" key="5">
    <source>
        <dbReference type="Pfam" id="PF00389"/>
    </source>
</evidence>
<dbReference type="InterPro" id="IPR050223">
    <property type="entry name" value="D-isomer_2-hydroxyacid_DH"/>
</dbReference>
<dbReference type="RefSeq" id="WP_182950930.1">
    <property type="nucleotide sequence ID" value="NZ_JABEQK010000015.1"/>
</dbReference>
<evidence type="ECO:0000256" key="3">
    <source>
        <dbReference type="ARBA" id="ARBA00023027"/>
    </source>
</evidence>
<dbReference type="GO" id="GO:0051287">
    <property type="term" value="F:NAD binding"/>
    <property type="evidence" value="ECO:0007669"/>
    <property type="project" value="InterPro"/>
</dbReference>
<dbReference type="Pfam" id="PF02826">
    <property type="entry name" value="2-Hacid_dh_C"/>
    <property type="match status" value="1"/>
</dbReference>
<keyword evidence="2 4" id="KW-0560">Oxidoreductase</keyword>
<dbReference type="GO" id="GO:0005829">
    <property type="term" value="C:cytosol"/>
    <property type="evidence" value="ECO:0007669"/>
    <property type="project" value="TreeGrafter"/>
</dbReference>
<dbReference type="AlphaFoldDB" id="A0A7W4KG94"/>
<dbReference type="Gene3D" id="3.40.50.720">
    <property type="entry name" value="NAD(P)-binding Rossmann-like Domain"/>
    <property type="match status" value="2"/>
</dbReference>
<comment type="similarity">
    <text evidence="4">Belongs to the D-isomer specific 2-hydroxyacid dehydrogenase family.</text>
</comment>
<protein>
    <submittedName>
        <fullName evidence="7">2-hydroxyacid dehydrogenase</fullName>
    </submittedName>
</protein>
<evidence type="ECO:0000256" key="2">
    <source>
        <dbReference type="ARBA" id="ARBA00023002"/>
    </source>
</evidence>
<keyword evidence="3" id="KW-0520">NAD</keyword>
<dbReference type="PANTHER" id="PTHR10996">
    <property type="entry name" value="2-HYDROXYACID DEHYDROGENASE-RELATED"/>
    <property type="match status" value="1"/>
</dbReference>
<comment type="caution">
    <text evidence="7">The sequence shown here is derived from an EMBL/GenBank/DDBJ whole genome shotgun (WGS) entry which is preliminary data.</text>
</comment>
<feature type="domain" description="D-isomer specific 2-hydroxyacid dehydrogenase NAD-binding" evidence="6">
    <location>
        <begin position="113"/>
        <end position="286"/>
    </location>
</feature>
<organism evidence="7 8">
    <name type="scientific">Gluconacetobacter takamatsuzukensis</name>
    <dbReference type="NCBI Taxonomy" id="1286190"/>
    <lineage>
        <taxon>Bacteria</taxon>
        <taxon>Pseudomonadati</taxon>
        <taxon>Pseudomonadota</taxon>
        <taxon>Alphaproteobacteria</taxon>
        <taxon>Acetobacterales</taxon>
        <taxon>Acetobacteraceae</taxon>
        <taxon>Gluconacetobacter</taxon>
    </lineage>
</organism>
<dbReference type="Proteomes" id="UP000540556">
    <property type="component" value="Unassembled WGS sequence"/>
</dbReference>
<dbReference type="InterPro" id="IPR006140">
    <property type="entry name" value="D-isomer_DH_NAD-bd"/>
</dbReference>
<dbReference type="InterPro" id="IPR036291">
    <property type="entry name" value="NAD(P)-bd_dom_sf"/>
</dbReference>
<sequence length="324" mass="34997">MTARDQRPHILQAGPLMPYLEERLNARFSVTRLTDLPERAGHLAATGHDYTAIVTSTFLGLKPEILDSCPNVRLVASFGVGTDSLPVDHATKRGVLVTNTPDVLNDDTATMAIALLLACTRNIVANDRYVRAGEWRLRGDPPLGRSLRGKQVGMVGLGRIGLEIARQLEVFGCEIAYHTRTPRPDLPYRHEADLETLARMSAALIAIVPGGPATHHLIGARILDALGPEGVFINVARGSVVDQDAMIAALRDGRLGHAGLDVYDDEPNVPDTLAALPNVVLQPHQASATRETREAMADLVLANLDRFFADRTVVTPVVPATRTS</sequence>
<dbReference type="GO" id="GO:0030267">
    <property type="term" value="F:glyoxylate reductase (NADPH) activity"/>
    <property type="evidence" value="ECO:0007669"/>
    <property type="project" value="TreeGrafter"/>
</dbReference>
<evidence type="ECO:0000259" key="6">
    <source>
        <dbReference type="Pfam" id="PF02826"/>
    </source>
</evidence>
<evidence type="ECO:0000256" key="4">
    <source>
        <dbReference type="RuleBase" id="RU003719"/>
    </source>
</evidence>
<name>A0A7W4KG94_9PROT</name>
<proteinExistence type="inferred from homology"/>
<reference evidence="7 8" key="1">
    <citation type="submission" date="2020-04" db="EMBL/GenBank/DDBJ databases">
        <title>Description of novel Gluconacetobacter.</title>
        <authorList>
            <person name="Sombolestani A."/>
        </authorList>
    </citation>
    <scope>NUCLEOTIDE SEQUENCE [LARGE SCALE GENOMIC DNA]</scope>
    <source>
        <strain evidence="7 8">LMG 27800</strain>
    </source>
</reference>
<keyword evidence="8" id="KW-1185">Reference proteome</keyword>
<dbReference type="Pfam" id="PF00389">
    <property type="entry name" value="2-Hacid_dh"/>
    <property type="match status" value="1"/>
</dbReference>
<dbReference type="SUPFAM" id="SSF51735">
    <property type="entry name" value="NAD(P)-binding Rossmann-fold domains"/>
    <property type="match status" value="1"/>
</dbReference>
<dbReference type="GO" id="GO:0016618">
    <property type="term" value="F:hydroxypyruvate reductase [NAD(P)H] activity"/>
    <property type="evidence" value="ECO:0007669"/>
    <property type="project" value="TreeGrafter"/>
</dbReference>
<dbReference type="FunFam" id="3.40.50.720:FF:000213">
    <property type="entry name" value="Putative 2-hydroxyacid dehydrogenase"/>
    <property type="match status" value="1"/>
</dbReference>
<dbReference type="PANTHER" id="PTHR10996:SF178">
    <property type="entry name" value="2-HYDROXYACID DEHYDROGENASE YGL185C-RELATED"/>
    <property type="match status" value="1"/>
</dbReference>
<dbReference type="EMBL" id="JABEQK010000015">
    <property type="protein sequence ID" value="MBB2206391.1"/>
    <property type="molecule type" value="Genomic_DNA"/>
</dbReference>
<evidence type="ECO:0000313" key="8">
    <source>
        <dbReference type="Proteomes" id="UP000540556"/>
    </source>
</evidence>
<dbReference type="SUPFAM" id="SSF52283">
    <property type="entry name" value="Formate/glycerate dehydrogenase catalytic domain-like"/>
    <property type="match status" value="1"/>
</dbReference>
<gene>
    <name evidence="7" type="ORF">HLH27_15410</name>
</gene>
<evidence type="ECO:0000313" key="7">
    <source>
        <dbReference type="EMBL" id="MBB2206391.1"/>
    </source>
</evidence>